<dbReference type="SUPFAM" id="SSF64484">
    <property type="entry name" value="beta and beta-prime subunits of DNA dependent RNA-polymerase"/>
    <property type="match status" value="1"/>
</dbReference>
<evidence type="ECO:0000313" key="1">
    <source>
        <dbReference type="EMBL" id="KAK7686513.1"/>
    </source>
</evidence>
<dbReference type="EMBL" id="JASBNA010000016">
    <property type="protein sequence ID" value="KAK7686513.1"/>
    <property type="molecule type" value="Genomic_DNA"/>
</dbReference>
<sequence>MGLIEILLVTPYNIVYLQELVRNGPTTYQFDADKMNMYILRNETYAELSQIVWVSTVCTPRGINISYFRDDRILIENGVNNYGIVENMTVDAAQGEHVRIILCETGPESTHTFFTGLQQVVITDYSAILAPVSISRTRSQIRKQ</sequence>
<gene>
    <name evidence="1" type="ORF">QCA50_010111</name>
</gene>
<accession>A0AAW0FYC4</accession>
<organism evidence="1 2">
    <name type="scientific">Cerrena zonata</name>
    <dbReference type="NCBI Taxonomy" id="2478898"/>
    <lineage>
        <taxon>Eukaryota</taxon>
        <taxon>Fungi</taxon>
        <taxon>Dikarya</taxon>
        <taxon>Basidiomycota</taxon>
        <taxon>Agaricomycotina</taxon>
        <taxon>Agaricomycetes</taxon>
        <taxon>Polyporales</taxon>
        <taxon>Cerrenaceae</taxon>
        <taxon>Cerrena</taxon>
    </lineage>
</organism>
<evidence type="ECO:0000313" key="2">
    <source>
        <dbReference type="Proteomes" id="UP001385951"/>
    </source>
</evidence>
<protein>
    <submittedName>
        <fullName evidence="1">Uncharacterized protein</fullName>
    </submittedName>
</protein>
<proteinExistence type="predicted"/>
<comment type="caution">
    <text evidence="1">The sequence shown here is derived from an EMBL/GenBank/DDBJ whole genome shotgun (WGS) entry which is preliminary data.</text>
</comment>
<name>A0AAW0FYC4_9APHY</name>
<reference evidence="1 2" key="1">
    <citation type="submission" date="2022-09" db="EMBL/GenBank/DDBJ databases">
        <authorList>
            <person name="Palmer J.M."/>
        </authorList>
    </citation>
    <scope>NUCLEOTIDE SEQUENCE [LARGE SCALE GENOMIC DNA]</scope>
    <source>
        <strain evidence="1 2">DSM 7382</strain>
    </source>
</reference>
<dbReference type="AlphaFoldDB" id="A0AAW0FYC4"/>
<keyword evidence="2" id="KW-1185">Reference proteome</keyword>
<dbReference type="Proteomes" id="UP001385951">
    <property type="component" value="Unassembled WGS sequence"/>
</dbReference>